<name>A0AAD3Y4K7_NEPGR</name>
<comment type="caution">
    <text evidence="3">The sequence shown here is derived from an EMBL/GenBank/DDBJ whole genome shotgun (WGS) entry which is preliminary data.</text>
</comment>
<proteinExistence type="predicted"/>
<dbReference type="Pfam" id="PF07014">
    <property type="entry name" value="Hs1pro-1_C"/>
    <property type="match status" value="1"/>
</dbReference>
<dbReference type="EMBL" id="BSYO01000032">
    <property type="protein sequence ID" value="GMH27149.1"/>
    <property type="molecule type" value="Genomic_DNA"/>
</dbReference>
<accession>A0AAD3Y4K7</accession>
<evidence type="ECO:0000313" key="3">
    <source>
        <dbReference type="EMBL" id="GMH27149.1"/>
    </source>
</evidence>
<dbReference type="GO" id="GO:0046872">
    <property type="term" value="F:metal ion binding"/>
    <property type="evidence" value="ECO:0007669"/>
    <property type="project" value="InterPro"/>
</dbReference>
<evidence type="ECO:0000259" key="1">
    <source>
        <dbReference type="Pfam" id="PF07014"/>
    </source>
</evidence>
<gene>
    <name evidence="3" type="ORF">Nepgr_028992</name>
</gene>
<dbReference type="GO" id="GO:0020037">
    <property type="term" value="F:heme binding"/>
    <property type="evidence" value="ECO:0007669"/>
    <property type="project" value="InterPro"/>
</dbReference>
<feature type="domain" description="Nematode resistance protein-like HSPRO1 N-terminal" evidence="2">
    <location>
        <begin position="1"/>
        <end position="201"/>
    </location>
</feature>
<dbReference type="GO" id="GO:0019441">
    <property type="term" value="P:L-tryptophan catabolic process to kynurenine"/>
    <property type="evidence" value="ECO:0007669"/>
    <property type="project" value="InterPro"/>
</dbReference>
<evidence type="ECO:0000313" key="4">
    <source>
        <dbReference type="Proteomes" id="UP001279734"/>
    </source>
</evidence>
<dbReference type="PANTHER" id="PTHR34795">
    <property type="entry name" value="NEMATODE RESISTANCE PROTEIN-LIKE HSPRO1"/>
    <property type="match status" value="1"/>
</dbReference>
<sequence length="471" mass="53379">MVDFDCKAKMISPPNLPDKSPRSLNKLQILPPATFCAGDISPPSQSACSAYEHYVRLPELKSRWSSREFPGWENEPLLKPALHALEITFRFISITLSDPRPYKNGREWKRRLESLATNQVEIIALICEGEEREPDTRWTTPIVDLRASSGVLARGGSSAEVWKVPGEATIVNRTSEASLLPRLAAWQKSEEIASKILHSIECAMRRCLYTLGLGEPNLEGKPNLDYDAVCRPSELHSLRKCTLDHIENGENQTLYTIHQILESWIQASKQILERITAKIDIEEYEKASSYCWLLERIWRLLEDIENLHLLMDPDDFLRLKTQLKINWSSDSDAFCLQSEGLNEISKLSKDMKHRVPKILGVEVDPMGGPVIQEAAMKLYREKRSFDKINLLQGMQSVEAAVKRFFFTYKQILAIVMGTLEANGNRAVVASNSCDVLSQIFLEPTYYPSLDGAKTFLADFWEHTAASGGRHN</sequence>
<dbReference type="Proteomes" id="UP001279734">
    <property type="component" value="Unassembled WGS sequence"/>
</dbReference>
<dbReference type="Pfam" id="PF07231">
    <property type="entry name" value="Hs1pro-1_N"/>
    <property type="match status" value="1"/>
</dbReference>
<dbReference type="InterPro" id="IPR037217">
    <property type="entry name" value="Trp/Indoleamine_2_3_dOase-like"/>
</dbReference>
<organism evidence="3 4">
    <name type="scientific">Nepenthes gracilis</name>
    <name type="common">Slender pitcher plant</name>
    <dbReference type="NCBI Taxonomy" id="150966"/>
    <lineage>
        <taxon>Eukaryota</taxon>
        <taxon>Viridiplantae</taxon>
        <taxon>Streptophyta</taxon>
        <taxon>Embryophyta</taxon>
        <taxon>Tracheophyta</taxon>
        <taxon>Spermatophyta</taxon>
        <taxon>Magnoliopsida</taxon>
        <taxon>eudicotyledons</taxon>
        <taxon>Gunneridae</taxon>
        <taxon>Pentapetalae</taxon>
        <taxon>Caryophyllales</taxon>
        <taxon>Nepenthaceae</taxon>
        <taxon>Nepenthes</taxon>
    </lineage>
</organism>
<dbReference type="InterPro" id="IPR009869">
    <property type="entry name" value="HSPRO1_N"/>
</dbReference>
<dbReference type="PANTHER" id="PTHR34795:SF1">
    <property type="entry name" value="NEMATODE RESISTANCE PROTEIN-LIKE HSPRO1"/>
    <property type="match status" value="1"/>
</dbReference>
<dbReference type="AlphaFoldDB" id="A0AAD3Y4K7"/>
<dbReference type="GO" id="GO:0006952">
    <property type="term" value="P:defense response"/>
    <property type="evidence" value="ECO:0007669"/>
    <property type="project" value="InterPro"/>
</dbReference>
<dbReference type="InterPro" id="IPR009743">
    <property type="entry name" value="Hs1pro-1_C"/>
</dbReference>
<evidence type="ECO:0000259" key="2">
    <source>
        <dbReference type="Pfam" id="PF07231"/>
    </source>
</evidence>
<feature type="domain" description="Hs1pro-1 C-terminal" evidence="1">
    <location>
        <begin position="204"/>
        <end position="462"/>
    </location>
</feature>
<dbReference type="SUPFAM" id="SSF140959">
    <property type="entry name" value="Indolic compounds 2,3-dioxygenase-like"/>
    <property type="match status" value="1"/>
</dbReference>
<dbReference type="InterPro" id="IPR038759">
    <property type="entry name" value="HSPRO1/HSPRO2"/>
</dbReference>
<reference evidence="3" key="1">
    <citation type="submission" date="2023-05" db="EMBL/GenBank/DDBJ databases">
        <title>Nepenthes gracilis genome sequencing.</title>
        <authorList>
            <person name="Fukushima K."/>
        </authorList>
    </citation>
    <scope>NUCLEOTIDE SEQUENCE</scope>
    <source>
        <strain evidence="3">SING2019-196</strain>
    </source>
</reference>
<protein>
    <recommendedName>
        <fullName evidence="5">Nematode resistance protein-like HSPRO2</fullName>
    </recommendedName>
</protein>
<keyword evidence="4" id="KW-1185">Reference proteome</keyword>
<evidence type="ECO:0008006" key="5">
    <source>
        <dbReference type="Google" id="ProtNLM"/>
    </source>
</evidence>